<comment type="caution">
    <text evidence="1">The sequence shown here is derived from an EMBL/GenBank/DDBJ whole genome shotgun (WGS) entry which is preliminary data.</text>
</comment>
<gene>
    <name evidence="1" type="ORF">CDAR_87111</name>
</gene>
<accession>A0AAV4U8D6</accession>
<protein>
    <submittedName>
        <fullName evidence="1">Uncharacterized protein</fullName>
    </submittedName>
</protein>
<dbReference type="AlphaFoldDB" id="A0AAV4U8D6"/>
<organism evidence="1 2">
    <name type="scientific">Caerostris darwini</name>
    <dbReference type="NCBI Taxonomy" id="1538125"/>
    <lineage>
        <taxon>Eukaryota</taxon>
        <taxon>Metazoa</taxon>
        <taxon>Ecdysozoa</taxon>
        <taxon>Arthropoda</taxon>
        <taxon>Chelicerata</taxon>
        <taxon>Arachnida</taxon>
        <taxon>Araneae</taxon>
        <taxon>Araneomorphae</taxon>
        <taxon>Entelegynae</taxon>
        <taxon>Araneoidea</taxon>
        <taxon>Araneidae</taxon>
        <taxon>Caerostris</taxon>
    </lineage>
</organism>
<reference evidence="1 2" key="1">
    <citation type="submission" date="2021-06" db="EMBL/GenBank/DDBJ databases">
        <title>Caerostris darwini draft genome.</title>
        <authorList>
            <person name="Kono N."/>
            <person name="Arakawa K."/>
        </authorList>
    </citation>
    <scope>NUCLEOTIDE SEQUENCE [LARGE SCALE GENOMIC DNA]</scope>
</reference>
<dbReference type="Proteomes" id="UP001054837">
    <property type="component" value="Unassembled WGS sequence"/>
</dbReference>
<sequence>MNCKIENQKSRVEWKQWHLISSTIWGFFYTYEDLLKKKSLNPERISNLDERTAYMNLVDVICMPPFTQNKSLHLYDAPDNSLVHDLYEYRFKMDVQFCL</sequence>
<keyword evidence="2" id="KW-1185">Reference proteome</keyword>
<dbReference type="EMBL" id="BPLQ01010834">
    <property type="protein sequence ID" value="GIY53895.1"/>
    <property type="molecule type" value="Genomic_DNA"/>
</dbReference>
<evidence type="ECO:0000313" key="2">
    <source>
        <dbReference type="Proteomes" id="UP001054837"/>
    </source>
</evidence>
<proteinExistence type="predicted"/>
<name>A0AAV4U8D6_9ARAC</name>
<evidence type="ECO:0000313" key="1">
    <source>
        <dbReference type="EMBL" id="GIY53895.1"/>
    </source>
</evidence>